<accession>M1WLH3</accession>
<dbReference type="RefSeq" id="WP_015413919.1">
    <property type="nucleotide sequence ID" value="NC_020409.1"/>
</dbReference>
<evidence type="ECO:0000313" key="1">
    <source>
        <dbReference type="EMBL" id="CCH47865.1"/>
    </source>
</evidence>
<sequence>MTFEEYGLKCYMAKEKVAGGNVEKTLKASFLGVNVSSLLMLAYLKSWFQAYLYNKIGSIKSNVDSFGNDKQGYLTFSKCQKDGEVFLHARVALQGRVLNEITLNYQQVVMVEIVLNKAVNFLDVDS</sequence>
<dbReference type="KEGG" id="dpi:BN4_10628"/>
<dbReference type="EMBL" id="FO203427">
    <property type="protein sequence ID" value="CCH47865.1"/>
    <property type="molecule type" value="Genomic_DNA"/>
</dbReference>
<gene>
    <name evidence="1" type="ordered locus">BN4_10628</name>
</gene>
<proteinExistence type="predicted"/>
<dbReference type="STRING" id="1322246.BN4_10628"/>
<protein>
    <submittedName>
        <fullName evidence="1">Uncharacterized protein</fullName>
    </submittedName>
</protein>
<dbReference type="AlphaFoldDB" id="M1WLH3"/>
<keyword evidence="2" id="KW-1185">Reference proteome</keyword>
<dbReference type="HOGENOM" id="CLU_1977940_0_0_7"/>
<dbReference type="Proteomes" id="UP000011724">
    <property type="component" value="Chromosome"/>
</dbReference>
<dbReference type="BioCyc" id="DPIE1322246:BN4_RS03215-MONOMER"/>
<reference evidence="2" key="2">
    <citation type="journal article" date="2013" name="Stand. Genomic Sci.">
        <title>Complete genome sequence of Desulfocapsa sulfexigens, a marine deltaproteobacterium specialized in disproportionating inorganic sulfur compounds.</title>
        <authorList>
            <person name="Finster K.W."/>
            <person name="Kjeldsen K.U."/>
            <person name="Kube M."/>
            <person name="Reinhardt R."/>
            <person name="Mussmann M."/>
            <person name="Amann R."/>
            <person name="Schreiber L."/>
        </authorList>
    </citation>
    <scope>NUCLEOTIDE SEQUENCE [LARGE SCALE GENOMIC DNA]</scope>
    <source>
        <strain evidence="2">DSM 10523 / SB164P1</strain>
    </source>
</reference>
<reference evidence="1 2" key="1">
    <citation type="journal article" date="2013" name="PLoS ONE">
        <title>The first genomic and proteomic characterization of a deep-sea sulfate reducer: insights into the piezophilic lifestyle of Desulfovibrio piezophilus.</title>
        <authorList>
            <person name="Pradel N."/>
            <person name="Ji B."/>
            <person name="Gimenez G."/>
            <person name="Talla E."/>
            <person name="Lenoble P."/>
            <person name="Garel M."/>
            <person name="Tamburini C."/>
            <person name="Fourquet P."/>
            <person name="Lebrun R."/>
            <person name="Bertin P."/>
            <person name="Denis Y."/>
            <person name="Pophillat M."/>
            <person name="Barbe V."/>
            <person name="Ollivier B."/>
            <person name="Dolla A."/>
        </authorList>
    </citation>
    <scope>NUCLEOTIDE SEQUENCE [LARGE SCALE GENOMIC DNA]</scope>
    <source>
        <strain evidence="2">DSM 10523 / SB164P1</strain>
    </source>
</reference>
<organism evidence="1 2">
    <name type="scientific">Pseudodesulfovibrio piezophilus (strain DSM 21447 / JCM 15486 / C1TLV30)</name>
    <name type="common">Desulfovibrio piezophilus</name>
    <dbReference type="NCBI Taxonomy" id="1322246"/>
    <lineage>
        <taxon>Bacteria</taxon>
        <taxon>Pseudomonadati</taxon>
        <taxon>Thermodesulfobacteriota</taxon>
        <taxon>Desulfovibrionia</taxon>
        <taxon>Desulfovibrionales</taxon>
        <taxon>Desulfovibrionaceae</taxon>
    </lineage>
</organism>
<evidence type="ECO:0000313" key="2">
    <source>
        <dbReference type="Proteomes" id="UP000011724"/>
    </source>
</evidence>
<name>M1WLH3_PSEP2</name>